<keyword evidence="3" id="KW-1185">Reference proteome</keyword>
<dbReference type="RefSeq" id="WP_290267265.1">
    <property type="nucleotide sequence ID" value="NZ_JAUFQQ010000005.1"/>
</dbReference>
<comment type="caution">
    <text evidence="2">The sequence shown here is derived from an EMBL/GenBank/DDBJ whole genome shotgun (WGS) entry which is preliminary data.</text>
</comment>
<dbReference type="SUPFAM" id="SSF47413">
    <property type="entry name" value="lambda repressor-like DNA-binding domains"/>
    <property type="match status" value="1"/>
</dbReference>
<dbReference type="EMBL" id="JBHMEX010000014">
    <property type="protein sequence ID" value="MFB9063428.1"/>
    <property type="molecule type" value="Genomic_DNA"/>
</dbReference>
<dbReference type="Pfam" id="PF12844">
    <property type="entry name" value="HTH_19"/>
    <property type="match status" value="1"/>
</dbReference>
<evidence type="ECO:0000313" key="2">
    <source>
        <dbReference type="EMBL" id="MFB9063428.1"/>
    </source>
</evidence>
<organism evidence="2 3">
    <name type="scientific">Flavobacterium branchiarum</name>
    <dbReference type="NCBI Taxonomy" id="1114870"/>
    <lineage>
        <taxon>Bacteria</taxon>
        <taxon>Pseudomonadati</taxon>
        <taxon>Bacteroidota</taxon>
        <taxon>Flavobacteriia</taxon>
        <taxon>Flavobacteriales</taxon>
        <taxon>Flavobacteriaceae</taxon>
        <taxon>Flavobacterium</taxon>
    </lineage>
</organism>
<evidence type="ECO:0000313" key="3">
    <source>
        <dbReference type="Proteomes" id="UP001589589"/>
    </source>
</evidence>
<accession>A0ABV5FIQ3</accession>
<dbReference type="SMART" id="SM00530">
    <property type="entry name" value="HTH_XRE"/>
    <property type="match status" value="1"/>
</dbReference>
<sequence>METLGKTLKNTRENVSLTLRDVELATGISNAYLSQLENDKIKKPSASILYKLANVYKIDLNVLLYASGIIEKSENSETKPKQSLLEREIAFYKDKLSEEEEKEVVDFIKFLKYKKDNDTTL</sequence>
<dbReference type="InterPro" id="IPR010982">
    <property type="entry name" value="Lambda_DNA-bd_dom_sf"/>
</dbReference>
<dbReference type="CDD" id="cd00093">
    <property type="entry name" value="HTH_XRE"/>
    <property type="match status" value="1"/>
</dbReference>
<gene>
    <name evidence="2" type="ORF">ACFFUQ_05285</name>
</gene>
<protein>
    <submittedName>
        <fullName evidence="2">Helix-turn-helix domain-containing protein</fullName>
    </submittedName>
</protein>
<dbReference type="Gene3D" id="1.10.260.40">
    <property type="entry name" value="lambda repressor-like DNA-binding domains"/>
    <property type="match status" value="1"/>
</dbReference>
<dbReference type="PROSITE" id="PS50943">
    <property type="entry name" value="HTH_CROC1"/>
    <property type="match status" value="1"/>
</dbReference>
<feature type="domain" description="HTH cro/C1-type" evidence="1">
    <location>
        <begin position="8"/>
        <end position="63"/>
    </location>
</feature>
<dbReference type="InterPro" id="IPR001387">
    <property type="entry name" value="Cro/C1-type_HTH"/>
</dbReference>
<evidence type="ECO:0000259" key="1">
    <source>
        <dbReference type="PROSITE" id="PS50943"/>
    </source>
</evidence>
<name>A0ABV5FIQ3_9FLAO</name>
<reference evidence="2 3" key="1">
    <citation type="submission" date="2024-09" db="EMBL/GenBank/DDBJ databases">
        <authorList>
            <person name="Sun Q."/>
            <person name="Mori K."/>
        </authorList>
    </citation>
    <scope>NUCLEOTIDE SEQUENCE [LARGE SCALE GENOMIC DNA]</scope>
    <source>
        <strain evidence="2 3">CECT 7908</strain>
    </source>
</reference>
<dbReference type="Proteomes" id="UP001589589">
    <property type="component" value="Unassembled WGS sequence"/>
</dbReference>
<proteinExistence type="predicted"/>